<dbReference type="OMA" id="SIEMLYI"/>
<evidence type="ECO:0000256" key="1">
    <source>
        <dbReference type="ARBA" id="ARBA00023054"/>
    </source>
</evidence>
<evidence type="ECO:0000313" key="6">
    <source>
        <dbReference type="Proteomes" id="UP000053097"/>
    </source>
</evidence>
<sequence>MASVENESKDFVQRAVIITDPQKAVTEYFISKQEERQCIKKYPEWDRARTCPATEVIRARQELTRVEETLKEKRAEQEMKRKHMDTQWEEAREQNLLLRQSFVKFDKLVKENVEKRERAEQKIKEEREHQEKCTREIEELEQKLCYMRDIRDKMQRYVAEYKKFQNYLDRVVNETGEFQSINEIFNRYETLVEVRQALSDHQDKNLQLLEEKGSEIHHLSEAKSQMLMRLSNKLAQLQARYDRAKVQALKWETIVSRIKETAAAKNLELTQVKACCWNIYQQICKRKEIPVKVSSEDVEQQLVHIKRTILELRRIIKAVKKKAREERGAPQE</sequence>
<dbReference type="Proteomes" id="UP000053097">
    <property type="component" value="Unassembled WGS sequence"/>
</dbReference>
<dbReference type="InterPro" id="IPR051147">
    <property type="entry name" value="CFAP_domain-containing"/>
</dbReference>
<gene>
    <name evidence="5" type="ORF">DMN91_012051</name>
    <name evidence="4" type="ORF">X777_09097</name>
</gene>
<accession>A0A026WAN3</accession>
<keyword evidence="1 2" id="KW-0175">Coiled coil</keyword>
<dbReference type="InterPro" id="IPR025252">
    <property type="entry name" value="DUF4200"/>
</dbReference>
<evidence type="ECO:0000313" key="5">
    <source>
        <dbReference type="EMBL" id="RLU16291.1"/>
    </source>
</evidence>
<organism evidence="4 6">
    <name type="scientific">Ooceraea biroi</name>
    <name type="common">Clonal raider ant</name>
    <name type="synonym">Cerapachys biroi</name>
    <dbReference type="NCBI Taxonomy" id="2015173"/>
    <lineage>
        <taxon>Eukaryota</taxon>
        <taxon>Metazoa</taxon>
        <taxon>Ecdysozoa</taxon>
        <taxon>Arthropoda</taxon>
        <taxon>Hexapoda</taxon>
        <taxon>Insecta</taxon>
        <taxon>Pterygota</taxon>
        <taxon>Neoptera</taxon>
        <taxon>Endopterygota</taxon>
        <taxon>Hymenoptera</taxon>
        <taxon>Apocrita</taxon>
        <taxon>Aculeata</taxon>
        <taxon>Formicoidea</taxon>
        <taxon>Formicidae</taxon>
        <taxon>Dorylinae</taxon>
        <taxon>Ooceraea</taxon>
    </lineage>
</organism>
<proteinExistence type="predicted"/>
<reference evidence="5" key="2">
    <citation type="journal article" date="2018" name="Genome Res.">
        <title>The genomic architecture and molecular evolution of ant odorant receptors.</title>
        <authorList>
            <person name="McKenzie S.K."/>
            <person name="Kronauer D.J.C."/>
        </authorList>
    </citation>
    <scope>NUCLEOTIDE SEQUENCE [LARGE SCALE GENOMIC DNA]</scope>
    <source>
        <strain evidence="5">Clonal line C1</strain>
    </source>
</reference>
<name>A0A026WAN3_OOCBI</name>
<protein>
    <submittedName>
        <fullName evidence="4">Coiled-coil domain-containing protein 42-like protein</fullName>
    </submittedName>
</protein>
<dbReference type="EMBL" id="KK107353">
    <property type="protein sequence ID" value="EZA52089.1"/>
    <property type="molecule type" value="Genomic_DNA"/>
</dbReference>
<feature type="domain" description="DUF4200" evidence="3">
    <location>
        <begin position="57"/>
        <end position="173"/>
    </location>
</feature>
<feature type="coiled-coil region" evidence="2">
    <location>
        <begin position="191"/>
        <end position="247"/>
    </location>
</feature>
<feature type="coiled-coil region" evidence="2">
    <location>
        <begin position="109"/>
        <end position="143"/>
    </location>
</feature>
<evidence type="ECO:0000313" key="4">
    <source>
        <dbReference type="EMBL" id="EZA52089.1"/>
    </source>
</evidence>
<dbReference type="PANTHER" id="PTHR21683">
    <property type="entry name" value="COILED-COIL DOMAIN-CONTAINING PROTEIN 42 LIKE-2-LIKE-RELATED"/>
    <property type="match status" value="1"/>
</dbReference>
<reference evidence="5" key="3">
    <citation type="submission" date="2018-07" db="EMBL/GenBank/DDBJ databases">
        <authorList>
            <person name="Mckenzie S.K."/>
            <person name="Kronauer D.J.C."/>
        </authorList>
    </citation>
    <scope>NUCLEOTIDE SEQUENCE</scope>
    <source>
        <strain evidence="5">Clonal line C1</strain>
    </source>
</reference>
<reference evidence="4 6" key="1">
    <citation type="journal article" date="2014" name="Curr. Biol.">
        <title>The genome of the clonal raider ant Cerapachys biroi.</title>
        <authorList>
            <person name="Oxley P.R."/>
            <person name="Ji L."/>
            <person name="Fetter-Pruneda I."/>
            <person name="McKenzie S.K."/>
            <person name="Li C."/>
            <person name="Hu H."/>
            <person name="Zhang G."/>
            <person name="Kronauer D.J."/>
        </authorList>
    </citation>
    <scope>NUCLEOTIDE SEQUENCE [LARGE SCALE GENOMIC DNA]</scope>
</reference>
<dbReference type="STRING" id="2015173.A0A026WAN3"/>
<evidence type="ECO:0000259" key="3">
    <source>
        <dbReference type="Pfam" id="PF13863"/>
    </source>
</evidence>
<dbReference type="EMBL" id="QOIP01000012">
    <property type="protein sequence ID" value="RLU16291.1"/>
    <property type="molecule type" value="Genomic_DNA"/>
</dbReference>
<evidence type="ECO:0000256" key="2">
    <source>
        <dbReference type="SAM" id="Coils"/>
    </source>
</evidence>
<dbReference type="GO" id="GO:0005856">
    <property type="term" value="C:cytoskeleton"/>
    <property type="evidence" value="ECO:0007669"/>
    <property type="project" value="UniProtKB-ARBA"/>
</dbReference>
<dbReference type="Proteomes" id="UP000279307">
    <property type="component" value="Chromosome 12"/>
</dbReference>
<dbReference type="PANTHER" id="PTHR21683:SF2">
    <property type="entry name" value="COILED-COIL DOMAIN-CONTAINING PROTEIN 42 LIKE-2-LIKE"/>
    <property type="match status" value="1"/>
</dbReference>
<dbReference type="OrthoDB" id="10264298at2759"/>
<dbReference type="Pfam" id="PF13863">
    <property type="entry name" value="DUF4200"/>
    <property type="match status" value="1"/>
</dbReference>
<keyword evidence="6" id="KW-1185">Reference proteome</keyword>
<dbReference type="AlphaFoldDB" id="A0A026WAN3"/>